<dbReference type="InterPro" id="IPR000326">
    <property type="entry name" value="PAP2/HPO"/>
</dbReference>
<feature type="domain" description="Phosphatidic acid phosphatase type 2/haloperoxidase" evidence="2">
    <location>
        <begin position="89"/>
        <end position="202"/>
    </location>
</feature>
<dbReference type="PANTHER" id="PTHR14969">
    <property type="entry name" value="SPHINGOSINE-1-PHOSPHATE PHOSPHOHYDROLASE"/>
    <property type="match status" value="1"/>
</dbReference>
<dbReference type="EMBL" id="AZCV01000006">
    <property type="protein sequence ID" value="KRK37307.1"/>
    <property type="molecule type" value="Genomic_DNA"/>
</dbReference>
<accession>A0A0R1GSZ1</accession>
<reference evidence="3 4" key="1">
    <citation type="journal article" date="2015" name="Genome Announc.">
        <title>Expanding the biotechnology potential of lactobacilli through comparative genomics of 213 strains and associated genera.</title>
        <authorList>
            <person name="Sun Z."/>
            <person name="Harris H.M."/>
            <person name="McCann A."/>
            <person name="Guo C."/>
            <person name="Argimon S."/>
            <person name="Zhang W."/>
            <person name="Yang X."/>
            <person name="Jeffery I.B."/>
            <person name="Cooney J.C."/>
            <person name="Kagawa T.F."/>
            <person name="Liu W."/>
            <person name="Song Y."/>
            <person name="Salvetti E."/>
            <person name="Wrobel A."/>
            <person name="Rasinkangas P."/>
            <person name="Parkhill J."/>
            <person name="Rea M.C."/>
            <person name="O'Sullivan O."/>
            <person name="Ritari J."/>
            <person name="Douillard F.P."/>
            <person name="Paul Ross R."/>
            <person name="Yang R."/>
            <person name="Briner A.E."/>
            <person name="Felis G.E."/>
            <person name="de Vos W.M."/>
            <person name="Barrangou R."/>
            <person name="Klaenhammer T.R."/>
            <person name="Caufield P.W."/>
            <person name="Cui Y."/>
            <person name="Zhang H."/>
            <person name="O'Toole P.W."/>
        </authorList>
    </citation>
    <scope>NUCLEOTIDE SEQUENCE [LARGE SCALE GENOMIC DNA]</scope>
    <source>
        <strain evidence="3 4">DSM 20534</strain>
    </source>
</reference>
<dbReference type="PATRIC" id="fig|1423722.3.peg.1449"/>
<dbReference type="Proteomes" id="UP000050909">
    <property type="component" value="Unassembled WGS sequence"/>
</dbReference>
<gene>
    <name evidence="3" type="ORF">FC62_GL001423</name>
</gene>
<comment type="caution">
    <text evidence="3">The sequence shown here is derived from an EMBL/GenBank/DDBJ whole genome shotgun (WGS) entry which is preliminary data.</text>
</comment>
<proteinExistence type="predicted"/>
<dbReference type="CDD" id="cd03392">
    <property type="entry name" value="PAP2_like_2"/>
    <property type="match status" value="1"/>
</dbReference>
<evidence type="ECO:0000256" key="1">
    <source>
        <dbReference type="SAM" id="Phobius"/>
    </source>
</evidence>
<feature type="transmembrane region" description="Helical" evidence="1">
    <location>
        <begin position="89"/>
        <end position="111"/>
    </location>
</feature>
<dbReference type="Pfam" id="PF01569">
    <property type="entry name" value="PAP2"/>
    <property type="match status" value="1"/>
</dbReference>
<feature type="transmembrane region" description="Helical" evidence="1">
    <location>
        <begin position="187"/>
        <end position="206"/>
    </location>
</feature>
<evidence type="ECO:0000313" key="3">
    <source>
        <dbReference type="EMBL" id="KRK37307.1"/>
    </source>
</evidence>
<keyword evidence="1" id="KW-0472">Membrane</keyword>
<protein>
    <recommendedName>
        <fullName evidence="2">Phosphatidic acid phosphatase type 2/haloperoxidase domain-containing protein</fullName>
    </recommendedName>
</protein>
<dbReference type="SMART" id="SM00014">
    <property type="entry name" value="acidPPc"/>
    <property type="match status" value="1"/>
</dbReference>
<sequence>MNQNQIRARKFGIASLVLLLLFLTWAILVATSQPVINSFDKTLINVIVNHNETNLIFARSITVVGNTKTMTVLTIIAAALLLLIKRYPLALYFAGTMALANLTNSIVKHIIKRPRPTAHHLVHAGGYSFPSGHSIGSITFFSLLIIVTIILVKSHVLQTLATLIFGSMPILIGYSRIYLHVHFPSDVLGGFLLGLTFIMVSLYLYYRYRLSFNPTSTPFARDSLN</sequence>
<dbReference type="PANTHER" id="PTHR14969:SF13">
    <property type="entry name" value="AT30094P"/>
    <property type="match status" value="1"/>
</dbReference>
<dbReference type="InterPro" id="IPR036938">
    <property type="entry name" value="PAP2/HPO_sf"/>
</dbReference>
<evidence type="ECO:0000259" key="2">
    <source>
        <dbReference type="SMART" id="SM00014"/>
    </source>
</evidence>
<dbReference type="Gene3D" id="1.20.144.10">
    <property type="entry name" value="Phosphatidic acid phosphatase type 2/haloperoxidase"/>
    <property type="match status" value="2"/>
</dbReference>
<dbReference type="AlphaFoldDB" id="A0A0R1GSZ1"/>
<evidence type="ECO:0000313" key="4">
    <source>
        <dbReference type="Proteomes" id="UP000050909"/>
    </source>
</evidence>
<feature type="transmembrane region" description="Helical" evidence="1">
    <location>
        <begin position="131"/>
        <end position="152"/>
    </location>
</feature>
<organism evidence="3 4">
    <name type="scientific">Amylolactobacillus amylotrophicus DSM 20534</name>
    <dbReference type="NCBI Taxonomy" id="1423722"/>
    <lineage>
        <taxon>Bacteria</taxon>
        <taxon>Bacillati</taxon>
        <taxon>Bacillota</taxon>
        <taxon>Bacilli</taxon>
        <taxon>Lactobacillales</taxon>
        <taxon>Lactobacillaceae</taxon>
        <taxon>Amylolactobacillus</taxon>
    </lineage>
</organism>
<name>A0A0R1GSZ1_9LACO</name>
<feature type="transmembrane region" description="Helical" evidence="1">
    <location>
        <begin position="159"/>
        <end position="181"/>
    </location>
</feature>
<feature type="transmembrane region" description="Helical" evidence="1">
    <location>
        <begin position="56"/>
        <end position="82"/>
    </location>
</feature>
<keyword evidence="4" id="KW-1185">Reference proteome</keyword>
<dbReference type="RefSeq" id="WP_075362771.1">
    <property type="nucleotide sequence ID" value="NZ_AZCV01000006.1"/>
</dbReference>
<dbReference type="SUPFAM" id="SSF48317">
    <property type="entry name" value="Acid phosphatase/Vanadium-dependent haloperoxidase"/>
    <property type="match status" value="1"/>
</dbReference>
<keyword evidence="1" id="KW-1133">Transmembrane helix</keyword>
<keyword evidence="1" id="KW-0812">Transmembrane</keyword>